<evidence type="ECO:0000313" key="2">
    <source>
        <dbReference type="EMBL" id="KAK2093946.1"/>
    </source>
</evidence>
<reference evidence="2 3" key="1">
    <citation type="submission" date="2023-05" db="EMBL/GenBank/DDBJ databases">
        <title>B98-5 Cell Line De Novo Hybrid Assembly: An Optical Mapping Approach.</title>
        <authorList>
            <person name="Kananen K."/>
            <person name="Auerbach J.A."/>
            <person name="Kautto E."/>
            <person name="Blachly J.S."/>
        </authorList>
    </citation>
    <scope>NUCLEOTIDE SEQUENCE [LARGE SCALE GENOMIC DNA]</scope>
    <source>
        <strain evidence="2">B95-8</strain>
        <tissue evidence="2">Cell line</tissue>
    </source>
</reference>
<sequence length="80" mass="8862">MGMVSSKRQVNEKDKGQWSPLKASAQDKAPPPLPPLVVFNHLTPPPPEEHLDEVTFRNLLIIHVHTAWEKAASASLGHTH</sequence>
<evidence type="ECO:0000256" key="1">
    <source>
        <dbReference type="SAM" id="MobiDB-lite"/>
    </source>
</evidence>
<comment type="caution">
    <text evidence="2">The sequence shown here is derived from an EMBL/GenBank/DDBJ whole genome shotgun (WGS) entry which is preliminary data.</text>
</comment>
<dbReference type="Proteomes" id="UP001266305">
    <property type="component" value="Unassembled WGS sequence"/>
</dbReference>
<evidence type="ECO:0000313" key="3">
    <source>
        <dbReference type="Proteomes" id="UP001266305"/>
    </source>
</evidence>
<organism evidence="2 3">
    <name type="scientific">Saguinus oedipus</name>
    <name type="common">Cotton-top tamarin</name>
    <name type="synonym">Oedipomidas oedipus</name>
    <dbReference type="NCBI Taxonomy" id="9490"/>
    <lineage>
        <taxon>Eukaryota</taxon>
        <taxon>Metazoa</taxon>
        <taxon>Chordata</taxon>
        <taxon>Craniata</taxon>
        <taxon>Vertebrata</taxon>
        <taxon>Euteleostomi</taxon>
        <taxon>Mammalia</taxon>
        <taxon>Eutheria</taxon>
        <taxon>Euarchontoglires</taxon>
        <taxon>Primates</taxon>
        <taxon>Haplorrhini</taxon>
        <taxon>Platyrrhini</taxon>
        <taxon>Cebidae</taxon>
        <taxon>Callitrichinae</taxon>
        <taxon>Saguinus</taxon>
    </lineage>
</organism>
<feature type="region of interest" description="Disordered" evidence="1">
    <location>
        <begin position="1"/>
        <end position="41"/>
    </location>
</feature>
<gene>
    <name evidence="2" type="ORF">P7K49_027684</name>
</gene>
<keyword evidence="3" id="KW-1185">Reference proteome</keyword>
<name>A0ABQ9UAC9_SAGOE</name>
<protein>
    <submittedName>
        <fullName evidence="2">Uncharacterized protein</fullName>
    </submittedName>
</protein>
<dbReference type="EMBL" id="JASSZA010000014">
    <property type="protein sequence ID" value="KAK2093946.1"/>
    <property type="molecule type" value="Genomic_DNA"/>
</dbReference>
<accession>A0ABQ9UAC9</accession>
<proteinExistence type="predicted"/>